<name>A0A2M9A9G9_9BACT</name>
<feature type="coiled-coil region" evidence="1">
    <location>
        <begin position="1"/>
        <end position="31"/>
    </location>
</feature>
<keyword evidence="1" id="KW-0175">Coiled coil</keyword>
<evidence type="ECO:0000313" key="2">
    <source>
        <dbReference type="EMBL" id="PJJ42362.1"/>
    </source>
</evidence>
<protein>
    <submittedName>
        <fullName evidence="2">Uncharacterized protein</fullName>
    </submittedName>
</protein>
<dbReference type="EMBL" id="PGEX01000001">
    <property type="protein sequence ID" value="PJJ42362.1"/>
    <property type="molecule type" value="Genomic_DNA"/>
</dbReference>
<evidence type="ECO:0000313" key="3">
    <source>
        <dbReference type="Proteomes" id="UP000231134"/>
    </source>
</evidence>
<keyword evidence="3" id="KW-1185">Reference proteome</keyword>
<comment type="caution">
    <text evidence="2">The sequence shown here is derived from an EMBL/GenBank/DDBJ whole genome shotgun (WGS) entry which is preliminary data.</text>
</comment>
<dbReference type="RefSeq" id="WP_100426221.1">
    <property type="nucleotide sequence ID" value="NZ_PGEX01000001.1"/>
</dbReference>
<proteinExistence type="predicted"/>
<gene>
    <name evidence="2" type="ORF">BGX16_2388</name>
</gene>
<organism evidence="2 3">
    <name type="scientific">Hallerella succinigenes</name>
    <dbReference type="NCBI Taxonomy" id="1896222"/>
    <lineage>
        <taxon>Bacteria</taxon>
        <taxon>Pseudomonadati</taxon>
        <taxon>Fibrobacterota</taxon>
        <taxon>Fibrobacteria</taxon>
        <taxon>Fibrobacterales</taxon>
        <taxon>Fibrobacteraceae</taxon>
        <taxon>Hallerella</taxon>
    </lineage>
</organism>
<dbReference type="AlphaFoldDB" id="A0A2M9A9G9"/>
<evidence type="ECO:0000256" key="1">
    <source>
        <dbReference type="SAM" id="Coils"/>
    </source>
</evidence>
<sequence length="137" mass="15794">MEITKKDAQEARKILKAYERLRNAEKRARQRAMPCVALVHEYLKRKNDGYGYDAWDADAQKLYRAVKSAEQSALKRRRKGIVEACEMPKFRRISWTAQMKNALQDGDTAYLNACGLSDSAIRSMRWKLAHEASKEAV</sequence>
<reference evidence="2 3" key="1">
    <citation type="submission" date="2017-11" db="EMBL/GenBank/DDBJ databases">
        <title>Animal gut microbial communities from fecal samples from Wisconsin, USA.</title>
        <authorList>
            <person name="Neumann A."/>
        </authorList>
    </citation>
    <scope>NUCLEOTIDE SEQUENCE [LARGE SCALE GENOMIC DNA]</scope>
    <source>
        <strain evidence="2 3">UWS3</strain>
    </source>
</reference>
<accession>A0A2M9A9G9</accession>
<dbReference type="Proteomes" id="UP000231134">
    <property type="component" value="Unassembled WGS sequence"/>
</dbReference>